<organism evidence="1 2">
    <name type="scientific">Escallonia rubra</name>
    <dbReference type="NCBI Taxonomy" id="112253"/>
    <lineage>
        <taxon>Eukaryota</taxon>
        <taxon>Viridiplantae</taxon>
        <taxon>Streptophyta</taxon>
        <taxon>Embryophyta</taxon>
        <taxon>Tracheophyta</taxon>
        <taxon>Spermatophyta</taxon>
        <taxon>Magnoliopsida</taxon>
        <taxon>eudicotyledons</taxon>
        <taxon>Gunneridae</taxon>
        <taxon>Pentapetalae</taxon>
        <taxon>asterids</taxon>
        <taxon>campanulids</taxon>
        <taxon>Escalloniales</taxon>
        <taxon>Escalloniaceae</taxon>
        <taxon>Escallonia</taxon>
    </lineage>
</organism>
<keyword evidence="2" id="KW-1185">Reference proteome</keyword>
<proteinExistence type="predicted"/>
<evidence type="ECO:0000313" key="2">
    <source>
        <dbReference type="Proteomes" id="UP001187471"/>
    </source>
</evidence>
<dbReference type="EMBL" id="JAVXUO010001336">
    <property type="protein sequence ID" value="KAK2983338.1"/>
    <property type="molecule type" value="Genomic_DNA"/>
</dbReference>
<evidence type="ECO:0000313" key="1">
    <source>
        <dbReference type="EMBL" id="KAK2983338.1"/>
    </source>
</evidence>
<sequence>MTKVTSDLSGKQDGATGLLDLLLGGLRHELRLHHDRLRSVHHALSEHLEVAVLSHVDDRNVAGRRLVLGLLREHRPEPLDVDHGAVELVAEAVEVAHADLAEVARVILVEENAVVVHATGVSAPAGMLTVLADTAVAGGDVAPLLPVLLQAGRHGGGWGFLFGM</sequence>
<accession>A0AA88UIK8</accession>
<name>A0AA88UIK8_9ASTE</name>
<dbReference type="Proteomes" id="UP001187471">
    <property type="component" value="Unassembled WGS sequence"/>
</dbReference>
<gene>
    <name evidence="1" type="ORF">RJ640_016076</name>
</gene>
<reference evidence="1" key="1">
    <citation type="submission" date="2022-12" db="EMBL/GenBank/DDBJ databases">
        <title>Draft genome assemblies for two species of Escallonia (Escalloniales).</title>
        <authorList>
            <person name="Chanderbali A."/>
            <person name="Dervinis C."/>
            <person name="Anghel I."/>
            <person name="Soltis D."/>
            <person name="Soltis P."/>
            <person name="Zapata F."/>
        </authorList>
    </citation>
    <scope>NUCLEOTIDE SEQUENCE</scope>
    <source>
        <strain evidence="1">UCBG92.1500</strain>
        <tissue evidence="1">Leaf</tissue>
    </source>
</reference>
<comment type="caution">
    <text evidence="1">The sequence shown here is derived from an EMBL/GenBank/DDBJ whole genome shotgun (WGS) entry which is preliminary data.</text>
</comment>
<protein>
    <submittedName>
        <fullName evidence="1">Uncharacterized protein</fullName>
    </submittedName>
</protein>
<dbReference type="AlphaFoldDB" id="A0AA88UIK8"/>